<evidence type="ECO:0000256" key="3">
    <source>
        <dbReference type="ARBA" id="ARBA00022691"/>
    </source>
</evidence>
<evidence type="ECO:0000259" key="4">
    <source>
        <dbReference type="Pfam" id="PF13649"/>
    </source>
</evidence>
<dbReference type="CDD" id="cd02440">
    <property type="entry name" value="AdoMet_MTases"/>
    <property type="match status" value="1"/>
</dbReference>
<keyword evidence="6" id="KW-1185">Reference proteome</keyword>
<keyword evidence="1 5" id="KW-0489">Methyltransferase</keyword>
<dbReference type="Pfam" id="PF13649">
    <property type="entry name" value="Methyltransf_25"/>
    <property type="match status" value="1"/>
</dbReference>
<dbReference type="Gene3D" id="3.40.50.150">
    <property type="entry name" value="Vaccinia Virus protein VP39"/>
    <property type="match status" value="1"/>
</dbReference>
<name>A0ABN7RTT2_THEXY</name>
<protein>
    <submittedName>
        <fullName evidence="5">SAM-dependent methyltransferases, Cyclopropane fatty acid synthase, SmtA</fullName>
    </submittedName>
</protein>
<dbReference type="RefSeq" id="WP_213483587.1">
    <property type="nucleotide sequence ID" value="NZ_CAJRAY010000018.1"/>
</dbReference>
<evidence type="ECO:0000313" key="5">
    <source>
        <dbReference type="EMBL" id="CAG5080301.1"/>
    </source>
</evidence>
<dbReference type="PANTHER" id="PTHR43464">
    <property type="entry name" value="METHYLTRANSFERASE"/>
    <property type="match status" value="1"/>
</dbReference>
<dbReference type="GO" id="GO:0008168">
    <property type="term" value="F:methyltransferase activity"/>
    <property type="evidence" value="ECO:0007669"/>
    <property type="project" value="UniProtKB-KW"/>
</dbReference>
<keyword evidence="2" id="KW-0808">Transferase</keyword>
<reference evidence="5 6" key="1">
    <citation type="submission" date="2021-04" db="EMBL/GenBank/DDBJ databases">
        <authorList>
            <person name="Rakotoarivonina H."/>
        </authorList>
    </citation>
    <scope>NUCLEOTIDE SEQUENCE [LARGE SCALE GENOMIC DNA]</scope>
    <source>
        <strain evidence="5 6">XE</strain>
    </source>
</reference>
<dbReference type="InterPro" id="IPR029063">
    <property type="entry name" value="SAM-dependent_MTases_sf"/>
</dbReference>
<dbReference type="GO" id="GO:0032259">
    <property type="term" value="P:methylation"/>
    <property type="evidence" value="ECO:0007669"/>
    <property type="project" value="UniProtKB-KW"/>
</dbReference>
<dbReference type="PANTHER" id="PTHR43464:SF19">
    <property type="entry name" value="UBIQUINONE BIOSYNTHESIS O-METHYLTRANSFERASE, MITOCHONDRIAL"/>
    <property type="match status" value="1"/>
</dbReference>
<feature type="domain" description="Methyltransferase" evidence="4">
    <location>
        <begin position="38"/>
        <end position="134"/>
    </location>
</feature>
<dbReference type="InterPro" id="IPR041698">
    <property type="entry name" value="Methyltransf_25"/>
</dbReference>
<sequence>MRADRYKHLFTKELLMGPNAVRLLEEMLENHPIRGGRVLDLGCGTGLTSLFLARETGAEQIFAVDLWIPATENWKRIREWGEERKIIPLHADARDLPFPEDFFDVIVSMDSYHYYGCQERFFAEKMLPLIRPGGRALLLVPGLKREFEGDAPELLVEWLGDDISTFHDGNWWRNHIAQGCEDRIEVEVFETRQFEQPWQDWFDCGHEYGLDDQKFFSRGVDQFLSFIAIAVRVKEGGLSAPCSAIST</sequence>
<dbReference type="Proteomes" id="UP000681526">
    <property type="component" value="Unassembled WGS sequence"/>
</dbReference>
<comment type="caution">
    <text evidence="5">The sequence shown here is derived from an EMBL/GenBank/DDBJ whole genome shotgun (WGS) entry which is preliminary data.</text>
</comment>
<evidence type="ECO:0000313" key="6">
    <source>
        <dbReference type="Proteomes" id="UP000681526"/>
    </source>
</evidence>
<organism evidence="5 6">
    <name type="scientific">Thermobacillus xylanilyticus</name>
    <dbReference type="NCBI Taxonomy" id="76633"/>
    <lineage>
        <taxon>Bacteria</taxon>
        <taxon>Bacillati</taxon>
        <taxon>Bacillota</taxon>
        <taxon>Bacilli</taxon>
        <taxon>Bacillales</taxon>
        <taxon>Paenibacillaceae</taxon>
        <taxon>Thermobacillus</taxon>
    </lineage>
</organism>
<proteinExistence type="predicted"/>
<dbReference type="EMBL" id="CAJRAY010000018">
    <property type="protein sequence ID" value="CAG5080301.1"/>
    <property type="molecule type" value="Genomic_DNA"/>
</dbReference>
<dbReference type="SUPFAM" id="SSF53335">
    <property type="entry name" value="S-adenosyl-L-methionine-dependent methyltransferases"/>
    <property type="match status" value="1"/>
</dbReference>
<keyword evidence="3" id="KW-0949">S-adenosyl-L-methionine</keyword>
<evidence type="ECO:0000256" key="1">
    <source>
        <dbReference type="ARBA" id="ARBA00022603"/>
    </source>
</evidence>
<gene>
    <name evidence="5" type="primary">txxe 317-SmtA</name>
    <name evidence="5" type="ORF">TXXE_04175</name>
</gene>
<accession>A0ABN7RTT2</accession>
<evidence type="ECO:0000256" key="2">
    <source>
        <dbReference type="ARBA" id="ARBA00022679"/>
    </source>
</evidence>